<dbReference type="InterPro" id="IPR018062">
    <property type="entry name" value="HTH_AraC-typ_CS"/>
</dbReference>
<dbReference type="InterPro" id="IPR003313">
    <property type="entry name" value="AraC-bd"/>
</dbReference>
<keyword evidence="1" id="KW-0805">Transcription regulation</keyword>
<proteinExistence type="predicted"/>
<evidence type="ECO:0000256" key="3">
    <source>
        <dbReference type="ARBA" id="ARBA00023163"/>
    </source>
</evidence>
<dbReference type="PANTHER" id="PTHR43280">
    <property type="entry name" value="ARAC-FAMILY TRANSCRIPTIONAL REGULATOR"/>
    <property type="match status" value="1"/>
</dbReference>
<evidence type="ECO:0000256" key="1">
    <source>
        <dbReference type="ARBA" id="ARBA00023015"/>
    </source>
</evidence>
<protein>
    <submittedName>
        <fullName evidence="5">AraC family transcriptional regulator</fullName>
    </submittedName>
</protein>
<keyword evidence="3" id="KW-0804">Transcription</keyword>
<reference evidence="5 6" key="1">
    <citation type="submission" date="2021-06" db="EMBL/GenBank/DDBJ databases">
        <authorList>
            <person name="Sun Q."/>
            <person name="Li D."/>
        </authorList>
    </citation>
    <scope>NUCLEOTIDE SEQUENCE [LARGE SCALE GENOMIC DNA]</scope>
    <source>
        <strain evidence="5 6">MSJd-7</strain>
    </source>
</reference>
<organism evidence="5 6">
    <name type="scientific">Butyricicoccus intestinisimiae</name>
    <dbReference type="NCBI Taxonomy" id="2841509"/>
    <lineage>
        <taxon>Bacteria</taxon>
        <taxon>Bacillati</taxon>
        <taxon>Bacillota</taxon>
        <taxon>Clostridia</taxon>
        <taxon>Eubacteriales</taxon>
        <taxon>Butyricicoccaceae</taxon>
        <taxon>Butyricicoccus</taxon>
    </lineage>
</organism>
<dbReference type="InterPro" id="IPR018060">
    <property type="entry name" value="HTH_AraC"/>
</dbReference>
<dbReference type="PROSITE" id="PS01124">
    <property type="entry name" value="HTH_ARAC_FAMILY_2"/>
    <property type="match status" value="1"/>
</dbReference>
<name>A0ABS6ERP8_9FIRM</name>
<dbReference type="Pfam" id="PF12833">
    <property type="entry name" value="HTH_18"/>
    <property type="match status" value="1"/>
</dbReference>
<dbReference type="RefSeq" id="WP_216469823.1">
    <property type="nucleotide sequence ID" value="NZ_JAHLQI010000002.1"/>
</dbReference>
<keyword evidence="6" id="KW-1185">Reference proteome</keyword>
<evidence type="ECO:0000256" key="2">
    <source>
        <dbReference type="ARBA" id="ARBA00023125"/>
    </source>
</evidence>
<evidence type="ECO:0000259" key="4">
    <source>
        <dbReference type="PROSITE" id="PS01124"/>
    </source>
</evidence>
<sequence length="279" mass="31945">MLDTGVLSDSVRYYHEADPFTEKNLYYIPHAGQYHCNSEYEVRRTHLDVCQAIVVDSGELTVEYHDKTYTAPSGAVILLDCREPHCYYTRSSDLKMRWFHFLGSSSEAYVHQITSVHDIVMQVTQNAEIEPCIAQIMKAVAQAEPNPHLISVSIHRLLALLITSTDTASKSDLELVINSSVSYIESHYSDPDLSNENLARMAMLSTCYYVRKFKEFRSATPHQFIQAVRIRSAKQKLSTTSLSIEEIAEQCGFCNTSHFIMVFRRNTGITPLQFRIMWR</sequence>
<dbReference type="PANTHER" id="PTHR43280:SF2">
    <property type="entry name" value="HTH-TYPE TRANSCRIPTIONAL REGULATOR EXSA"/>
    <property type="match status" value="1"/>
</dbReference>
<accession>A0ABS6ERP8</accession>
<dbReference type="PROSITE" id="PS00041">
    <property type="entry name" value="HTH_ARAC_FAMILY_1"/>
    <property type="match status" value="1"/>
</dbReference>
<feature type="domain" description="HTH araC/xylS-type" evidence="4">
    <location>
        <begin position="178"/>
        <end position="277"/>
    </location>
</feature>
<dbReference type="Pfam" id="PF02311">
    <property type="entry name" value="AraC_binding"/>
    <property type="match status" value="1"/>
</dbReference>
<gene>
    <name evidence="5" type="ORF">KQI75_06035</name>
</gene>
<dbReference type="SMART" id="SM00342">
    <property type="entry name" value="HTH_ARAC"/>
    <property type="match status" value="1"/>
</dbReference>
<dbReference type="EMBL" id="JAHLQI010000002">
    <property type="protein sequence ID" value="MBU5490183.1"/>
    <property type="molecule type" value="Genomic_DNA"/>
</dbReference>
<comment type="caution">
    <text evidence="5">The sequence shown here is derived from an EMBL/GenBank/DDBJ whole genome shotgun (WGS) entry which is preliminary data.</text>
</comment>
<keyword evidence="2" id="KW-0238">DNA-binding</keyword>
<evidence type="ECO:0000313" key="6">
    <source>
        <dbReference type="Proteomes" id="UP000783588"/>
    </source>
</evidence>
<evidence type="ECO:0000313" key="5">
    <source>
        <dbReference type="EMBL" id="MBU5490183.1"/>
    </source>
</evidence>
<dbReference type="Proteomes" id="UP000783588">
    <property type="component" value="Unassembled WGS sequence"/>
</dbReference>